<dbReference type="EMBL" id="BGPR01014530">
    <property type="protein sequence ID" value="GBN65589.1"/>
    <property type="molecule type" value="Genomic_DNA"/>
</dbReference>
<comment type="caution">
    <text evidence="1">The sequence shown here is derived from an EMBL/GenBank/DDBJ whole genome shotgun (WGS) entry which is preliminary data.</text>
</comment>
<gene>
    <name evidence="1" type="ORF">AVEN_112026_1</name>
</gene>
<dbReference type="AlphaFoldDB" id="A0A4Y2QQY4"/>
<dbReference type="Proteomes" id="UP000499080">
    <property type="component" value="Unassembled WGS sequence"/>
</dbReference>
<accession>A0A4Y2QQY4</accession>
<keyword evidence="2" id="KW-1185">Reference proteome</keyword>
<proteinExistence type="predicted"/>
<sequence length="124" mass="14180">MPDASLYLHTRRIPLQIFPVLYLKRGLVTRRRRPGERRRAEVRPGLGERRPVEALLGLGERRPVEARPGLGERRPVEAVLGRTVADPEDLLELIPRCGDVDLERCCDVPDLRGDADLERRKWAS</sequence>
<organism evidence="1 2">
    <name type="scientific">Araneus ventricosus</name>
    <name type="common">Orbweaver spider</name>
    <name type="synonym">Epeira ventricosa</name>
    <dbReference type="NCBI Taxonomy" id="182803"/>
    <lineage>
        <taxon>Eukaryota</taxon>
        <taxon>Metazoa</taxon>
        <taxon>Ecdysozoa</taxon>
        <taxon>Arthropoda</taxon>
        <taxon>Chelicerata</taxon>
        <taxon>Arachnida</taxon>
        <taxon>Araneae</taxon>
        <taxon>Araneomorphae</taxon>
        <taxon>Entelegynae</taxon>
        <taxon>Araneoidea</taxon>
        <taxon>Araneidae</taxon>
        <taxon>Araneus</taxon>
    </lineage>
</organism>
<reference evidence="1 2" key="1">
    <citation type="journal article" date="2019" name="Sci. Rep.">
        <title>Orb-weaving spider Araneus ventricosus genome elucidates the spidroin gene catalogue.</title>
        <authorList>
            <person name="Kono N."/>
            <person name="Nakamura H."/>
            <person name="Ohtoshi R."/>
            <person name="Moran D.A.P."/>
            <person name="Shinohara A."/>
            <person name="Yoshida Y."/>
            <person name="Fujiwara M."/>
            <person name="Mori M."/>
            <person name="Tomita M."/>
            <person name="Arakawa K."/>
        </authorList>
    </citation>
    <scope>NUCLEOTIDE SEQUENCE [LARGE SCALE GENOMIC DNA]</scope>
</reference>
<evidence type="ECO:0000313" key="1">
    <source>
        <dbReference type="EMBL" id="GBN65589.1"/>
    </source>
</evidence>
<evidence type="ECO:0000313" key="2">
    <source>
        <dbReference type="Proteomes" id="UP000499080"/>
    </source>
</evidence>
<name>A0A4Y2QQY4_ARAVE</name>
<protein>
    <submittedName>
        <fullName evidence="1">Uncharacterized protein</fullName>
    </submittedName>
</protein>